<dbReference type="STRING" id="1965070.A0A3S3QZK6"/>
<gene>
    <name evidence="4" type="ORF">B4U79_00227</name>
</gene>
<keyword evidence="5" id="KW-1185">Reference proteome</keyword>
<dbReference type="InterPro" id="IPR008011">
    <property type="entry name" value="Complex1_LYR_dom"/>
</dbReference>
<name>A0A3S3QZK6_9ACAR</name>
<evidence type="ECO:0000313" key="4">
    <source>
        <dbReference type="EMBL" id="RWS16373.1"/>
    </source>
</evidence>
<organism evidence="4 5">
    <name type="scientific">Dinothrombium tinctorium</name>
    <dbReference type="NCBI Taxonomy" id="1965070"/>
    <lineage>
        <taxon>Eukaryota</taxon>
        <taxon>Metazoa</taxon>
        <taxon>Ecdysozoa</taxon>
        <taxon>Arthropoda</taxon>
        <taxon>Chelicerata</taxon>
        <taxon>Arachnida</taxon>
        <taxon>Acari</taxon>
        <taxon>Acariformes</taxon>
        <taxon>Trombidiformes</taxon>
        <taxon>Prostigmata</taxon>
        <taxon>Anystina</taxon>
        <taxon>Parasitengona</taxon>
        <taxon>Trombidioidea</taxon>
        <taxon>Trombidiidae</taxon>
        <taxon>Dinothrombium</taxon>
    </lineage>
</organism>
<accession>A0A3S3QZK6</accession>
<evidence type="ECO:0000256" key="1">
    <source>
        <dbReference type="ARBA" id="ARBA00025757"/>
    </source>
</evidence>
<dbReference type="PANTHER" id="PTHR47061:SF1">
    <property type="entry name" value="LYR MOTIF-CONTAINING PROTEIN 9"/>
    <property type="match status" value="1"/>
</dbReference>
<proteinExistence type="inferred from homology"/>
<feature type="non-terminal residue" evidence="4">
    <location>
        <position position="64"/>
    </location>
</feature>
<dbReference type="CDD" id="cd20269">
    <property type="entry name" value="Complex1_LYR_LYRM9"/>
    <property type="match status" value="1"/>
</dbReference>
<sequence length="64" mass="7915">MVETAVQLYRHLLRRCRELPEGVRDYYRHYIRQQFNSHSDETDPQRVKDIIRQSLKDAQWLVEK</sequence>
<dbReference type="InterPro" id="IPR045291">
    <property type="entry name" value="Complex1_LYR_LYRM9"/>
</dbReference>
<comment type="similarity">
    <text evidence="1">Belongs to the complex I LYR family. LYRM9 subfamily.</text>
</comment>
<dbReference type="PANTHER" id="PTHR47061">
    <property type="entry name" value="LYR MOTIF-CONTAINING PROTEIN 9"/>
    <property type="match status" value="1"/>
</dbReference>
<reference evidence="4 5" key="1">
    <citation type="journal article" date="2018" name="Gigascience">
        <title>Genomes of trombidid mites reveal novel predicted allergens and laterally-transferred genes associated with secondary metabolism.</title>
        <authorList>
            <person name="Dong X."/>
            <person name="Chaisiri K."/>
            <person name="Xia D."/>
            <person name="Armstrong S.D."/>
            <person name="Fang Y."/>
            <person name="Donnelly M.J."/>
            <person name="Kadowaki T."/>
            <person name="McGarry J.W."/>
            <person name="Darby A.C."/>
            <person name="Makepeace B.L."/>
        </authorList>
    </citation>
    <scope>NUCLEOTIDE SEQUENCE [LARGE SCALE GENOMIC DNA]</scope>
    <source>
        <strain evidence="4">UoL-WK</strain>
    </source>
</reference>
<feature type="domain" description="Complex 1 LYR protein" evidence="3">
    <location>
        <begin position="5"/>
        <end position="59"/>
    </location>
</feature>
<evidence type="ECO:0000256" key="2">
    <source>
        <dbReference type="ARBA" id="ARBA00026234"/>
    </source>
</evidence>
<evidence type="ECO:0000313" key="5">
    <source>
        <dbReference type="Proteomes" id="UP000285301"/>
    </source>
</evidence>
<dbReference type="EMBL" id="NCKU01000240">
    <property type="protein sequence ID" value="RWS16373.1"/>
    <property type="molecule type" value="Genomic_DNA"/>
</dbReference>
<protein>
    <recommendedName>
        <fullName evidence="2">LYR motif-containing protein 9</fullName>
    </recommendedName>
</protein>
<comment type="caution">
    <text evidence="4">The sequence shown here is derived from an EMBL/GenBank/DDBJ whole genome shotgun (WGS) entry which is preliminary data.</text>
</comment>
<dbReference type="InterPro" id="IPR052151">
    <property type="entry name" value="Complex_I_LYR"/>
</dbReference>
<dbReference type="AlphaFoldDB" id="A0A3S3QZK6"/>
<evidence type="ECO:0000259" key="3">
    <source>
        <dbReference type="Pfam" id="PF05347"/>
    </source>
</evidence>
<dbReference type="Pfam" id="PF05347">
    <property type="entry name" value="Complex1_LYR"/>
    <property type="match status" value="1"/>
</dbReference>
<dbReference type="Proteomes" id="UP000285301">
    <property type="component" value="Unassembled WGS sequence"/>
</dbReference>
<dbReference type="OrthoDB" id="190541at2759"/>